<keyword evidence="2" id="KW-1185">Reference proteome</keyword>
<dbReference type="Pfam" id="PF10824">
    <property type="entry name" value="T7SS_ESX_EspC"/>
    <property type="match status" value="1"/>
</dbReference>
<name>A0ABY2E424_9MICO</name>
<sequence>MGFDLEVDTDAVRAHANDVAGIAARIGEARSAAGTATQMSAHAFGILCSFLTPPANAVQAIGQAGIAGSQGVVGGLGTTLTAIANNYDTVDQYTAGRLTKFIESL</sequence>
<reference evidence="1 2" key="1">
    <citation type="submission" date="2019-03" db="EMBL/GenBank/DDBJ databases">
        <title>Genomic features of bacteria from cold environments.</title>
        <authorList>
            <person name="Shen L."/>
        </authorList>
    </citation>
    <scope>NUCLEOTIDE SEQUENCE [LARGE SCALE GENOMIC DNA]</scope>
    <source>
        <strain evidence="2">T3246-1</strain>
    </source>
</reference>
<evidence type="ECO:0000313" key="2">
    <source>
        <dbReference type="Proteomes" id="UP000504882"/>
    </source>
</evidence>
<evidence type="ECO:0000313" key="1">
    <source>
        <dbReference type="EMBL" id="TDE93874.1"/>
    </source>
</evidence>
<accession>A0ABY2E424</accession>
<evidence type="ECO:0008006" key="3">
    <source>
        <dbReference type="Google" id="ProtNLM"/>
    </source>
</evidence>
<gene>
    <name evidence="1" type="ORF">EXU48_10365</name>
</gene>
<protein>
    <recommendedName>
        <fullName evidence="3">ESX-1 secretion-associated protein</fullName>
    </recommendedName>
</protein>
<proteinExistence type="predicted"/>
<dbReference type="RefSeq" id="WP_133107599.1">
    <property type="nucleotide sequence ID" value="NZ_SMNA01000005.1"/>
</dbReference>
<comment type="caution">
    <text evidence="1">The sequence shown here is derived from an EMBL/GenBank/DDBJ whole genome shotgun (WGS) entry which is preliminary data.</text>
</comment>
<dbReference type="EMBL" id="SMNA01000005">
    <property type="protein sequence ID" value="TDE93874.1"/>
    <property type="molecule type" value="Genomic_DNA"/>
</dbReference>
<dbReference type="InterPro" id="IPR022536">
    <property type="entry name" value="EspC"/>
</dbReference>
<dbReference type="Proteomes" id="UP000504882">
    <property type="component" value="Unassembled WGS sequence"/>
</dbReference>
<organism evidence="1 2">
    <name type="scientific">Occultella glacieicola</name>
    <dbReference type="NCBI Taxonomy" id="2518684"/>
    <lineage>
        <taxon>Bacteria</taxon>
        <taxon>Bacillati</taxon>
        <taxon>Actinomycetota</taxon>
        <taxon>Actinomycetes</taxon>
        <taxon>Micrococcales</taxon>
        <taxon>Ruaniaceae</taxon>
        <taxon>Occultella</taxon>
    </lineage>
</organism>